<protein>
    <recommendedName>
        <fullName evidence="4">Ankyrin 2,3/unc44</fullName>
    </recommendedName>
</protein>
<evidence type="ECO:0008006" key="4">
    <source>
        <dbReference type="Google" id="ProtNLM"/>
    </source>
</evidence>
<name>A0A0G2J9U5_9EURO</name>
<dbReference type="VEuPathDB" id="FungiDB:EMCG_09487"/>
<proteinExistence type="predicted"/>
<feature type="compositionally biased region" description="Basic and acidic residues" evidence="1">
    <location>
        <begin position="95"/>
        <end position="115"/>
    </location>
</feature>
<comment type="caution">
    <text evidence="2">The sequence shown here is derived from an EMBL/GenBank/DDBJ whole genome shotgun (WGS) entry which is preliminary data.</text>
</comment>
<feature type="compositionally biased region" description="Polar residues" evidence="1">
    <location>
        <begin position="582"/>
        <end position="591"/>
    </location>
</feature>
<sequence>MTFPWPTSPKLQARDIVAFDDSELDQYLEKTGRIVSVEDPHNLPEEFIQRLRDRVTNASEAVKSRPVDLDQVAARLLEVTTEHEPPAEPVVPRPRPIEYEKEPIPEGKCRKEERPSSASTETFDEEEDRRQLLREETEAYHALVEDGGRPSHPLNLPYDIFKDPGEYQQIVSFWKGRNGQNESLFTSQMSRWKDFRKFQRFMRERNIEDERVIHIYSGHSHSEFRRWSNFVGRQQPVEGEEGRFPIHSRAVKDRLTKHGFTRTFQLDEDPTRQDRLTTWIEYLAYEYWWYDRFALSERQQQWLDDKWKMVVDGQVLKPVETQKSVCDFESIVLRYKELEQSREALAVANSAVVLAQKAISDPQNSRHPLKEAERRLLEPQSKLAAAEEKNNFIERRYKLISDFNKDTGNIQIAKESADRHTILLRWILEQLAMVVLEMKQSEAAETTPNDESVRRKPKLDHADQLSSGEGPRDQESNDIENPTTLDYQTPIATISQESKGRKRSHLIANEERPSKRPRRNSRNGALPGCKISELIVAAATTEVSTDGPHGPNPPTSRMTRQKRKAAAVIVEGEGDVKESDKVSGQSASLGKQASKRRKHNNRNGALSGYTISGAADTAAATEAATEESHGPNTAASRVTRQKRKAATVAAKEGDVETTKISSRGSSLRSRKKKNVPFSEPQLSSTATKPLRRSLRLAQKRAAI</sequence>
<dbReference type="Proteomes" id="UP000034164">
    <property type="component" value="Unassembled WGS sequence"/>
</dbReference>
<organism evidence="2 3">
    <name type="scientific">[Emmonsia] crescens</name>
    <dbReference type="NCBI Taxonomy" id="73230"/>
    <lineage>
        <taxon>Eukaryota</taxon>
        <taxon>Fungi</taxon>
        <taxon>Dikarya</taxon>
        <taxon>Ascomycota</taxon>
        <taxon>Pezizomycotina</taxon>
        <taxon>Eurotiomycetes</taxon>
        <taxon>Eurotiomycetidae</taxon>
        <taxon>Onygenales</taxon>
        <taxon>Ajellomycetaceae</taxon>
        <taxon>Emergomyces</taxon>
    </lineage>
</organism>
<evidence type="ECO:0000313" key="2">
    <source>
        <dbReference type="EMBL" id="KKZ64591.1"/>
    </source>
</evidence>
<dbReference type="AlphaFoldDB" id="A0A0G2J9U5"/>
<feature type="compositionally biased region" description="Basic residues" evidence="1">
    <location>
        <begin position="689"/>
        <end position="703"/>
    </location>
</feature>
<dbReference type="EMBL" id="LCZI01000772">
    <property type="protein sequence ID" value="KKZ64591.1"/>
    <property type="molecule type" value="Genomic_DNA"/>
</dbReference>
<dbReference type="OrthoDB" id="4188629at2759"/>
<feature type="compositionally biased region" description="Low complexity" evidence="1">
    <location>
        <begin position="614"/>
        <end position="623"/>
    </location>
</feature>
<feature type="region of interest" description="Disordered" evidence="1">
    <location>
        <begin position="441"/>
        <end position="528"/>
    </location>
</feature>
<evidence type="ECO:0000256" key="1">
    <source>
        <dbReference type="SAM" id="MobiDB-lite"/>
    </source>
</evidence>
<feature type="compositionally biased region" description="Polar residues" evidence="1">
    <location>
        <begin position="479"/>
        <end position="497"/>
    </location>
</feature>
<accession>A0A0G2J9U5</accession>
<feature type="region of interest" description="Disordered" evidence="1">
    <location>
        <begin position="541"/>
        <end position="703"/>
    </location>
</feature>
<gene>
    <name evidence="2" type="ORF">EMCG_09487</name>
</gene>
<feature type="region of interest" description="Disordered" evidence="1">
    <location>
        <begin position="83"/>
        <end position="130"/>
    </location>
</feature>
<reference evidence="3" key="1">
    <citation type="journal article" date="2015" name="PLoS Genet.">
        <title>The dynamic genome and transcriptome of the human fungal pathogen Blastomyces and close relative Emmonsia.</title>
        <authorList>
            <person name="Munoz J.F."/>
            <person name="Gauthier G.M."/>
            <person name="Desjardins C.A."/>
            <person name="Gallo J.E."/>
            <person name="Holder J."/>
            <person name="Sullivan T.D."/>
            <person name="Marty A.J."/>
            <person name="Carmen J.C."/>
            <person name="Chen Z."/>
            <person name="Ding L."/>
            <person name="Gujja S."/>
            <person name="Magrini V."/>
            <person name="Misas E."/>
            <person name="Mitreva M."/>
            <person name="Priest M."/>
            <person name="Saif S."/>
            <person name="Whiston E.A."/>
            <person name="Young S."/>
            <person name="Zeng Q."/>
            <person name="Goldman W.E."/>
            <person name="Mardis E.R."/>
            <person name="Taylor J.W."/>
            <person name="McEwen J.G."/>
            <person name="Clay O.K."/>
            <person name="Klein B.S."/>
            <person name="Cuomo C.A."/>
        </authorList>
    </citation>
    <scope>NUCLEOTIDE SEQUENCE [LARGE SCALE GENOMIC DNA]</scope>
    <source>
        <strain evidence="3">UAMH 3008</strain>
    </source>
</reference>
<evidence type="ECO:0000313" key="3">
    <source>
        <dbReference type="Proteomes" id="UP000034164"/>
    </source>
</evidence>
<feature type="compositionally biased region" description="Basic and acidic residues" evidence="1">
    <location>
        <begin position="451"/>
        <end position="463"/>
    </location>
</feature>